<dbReference type="STRING" id="44010.AWC00_11860"/>
<dbReference type="AlphaFoldDB" id="A0A1X1TCA3"/>
<accession>A0A1X1TCA3</accession>
<dbReference type="EMBL" id="AP022613">
    <property type="protein sequence ID" value="BBZ39910.1"/>
    <property type="molecule type" value="Genomic_DNA"/>
</dbReference>
<dbReference type="SUPFAM" id="SSF159888">
    <property type="entry name" value="YdhG-like"/>
    <property type="match status" value="1"/>
</dbReference>
<dbReference type="Proteomes" id="UP000467385">
    <property type="component" value="Chromosome"/>
</dbReference>
<sequence length="126" mass="13963">MADNKSGDSPSKLIDARIKELADWRGETLARIRKLIKQADPEVVEEWKWRGVPVWYHDGMICTGETYKGAVKMTFVKGASLDDPAGLFNSSLDGNTRRAIDFHEGDEIDEKALTALIRAAVALNTS</sequence>
<dbReference type="Gene3D" id="3.90.1150.200">
    <property type="match status" value="1"/>
</dbReference>
<evidence type="ECO:0000313" key="2">
    <source>
        <dbReference type="Proteomes" id="UP000467385"/>
    </source>
</evidence>
<protein>
    <submittedName>
        <fullName evidence="1">Uncharacterized protein</fullName>
    </submittedName>
</protein>
<proteinExistence type="predicted"/>
<dbReference type="RefSeq" id="WP_085232848.1">
    <property type="nucleotide sequence ID" value="NZ_AP022613.1"/>
</dbReference>
<dbReference type="Pfam" id="PF08818">
    <property type="entry name" value="DUF1801"/>
    <property type="match status" value="1"/>
</dbReference>
<name>A0A1X1TCA3_9MYCO</name>
<evidence type="ECO:0000313" key="1">
    <source>
        <dbReference type="EMBL" id="BBZ39910.1"/>
    </source>
</evidence>
<gene>
    <name evidence="1" type="ORF">MCNS_29730</name>
</gene>
<organism evidence="1 2">
    <name type="scientific">Mycobacterium conspicuum</name>
    <dbReference type="NCBI Taxonomy" id="44010"/>
    <lineage>
        <taxon>Bacteria</taxon>
        <taxon>Bacillati</taxon>
        <taxon>Actinomycetota</taxon>
        <taxon>Actinomycetes</taxon>
        <taxon>Mycobacteriales</taxon>
        <taxon>Mycobacteriaceae</taxon>
        <taxon>Mycobacterium</taxon>
    </lineage>
</organism>
<dbReference type="OrthoDB" id="9811812at2"/>
<dbReference type="InterPro" id="IPR014922">
    <property type="entry name" value="YdhG-like"/>
</dbReference>
<keyword evidence="2" id="KW-1185">Reference proteome</keyword>
<reference evidence="1 2" key="1">
    <citation type="journal article" date="2019" name="Emerg. Microbes Infect.">
        <title>Comprehensive subspecies identification of 175 nontuberculous mycobacteria species based on 7547 genomic profiles.</title>
        <authorList>
            <person name="Matsumoto Y."/>
            <person name="Kinjo T."/>
            <person name="Motooka D."/>
            <person name="Nabeya D."/>
            <person name="Jung N."/>
            <person name="Uechi K."/>
            <person name="Horii T."/>
            <person name="Iida T."/>
            <person name="Fujita J."/>
            <person name="Nakamura S."/>
        </authorList>
    </citation>
    <scope>NUCLEOTIDE SEQUENCE [LARGE SCALE GENOMIC DNA]</scope>
    <source>
        <strain evidence="1 2">JCM 14738</strain>
    </source>
</reference>